<evidence type="ECO:0000313" key="2">
    <source>
        <dbReference type="Proteomes" id="UP000260812"/>
    </source>
</evidence>
<protein>
    <submittedName>
        <fullName evidence="1">Uncharacterized protein</fullName>
    </submittedName>
</protein>
<dbReference type="RefSeq" id="WP_117545013.1">
    <property type="nucleotide sequence ID" value="NZ_QVLV01000012.1"/>
</dbReference>
<gene>
    <name evidence="1" type="ORF">DXC51_17140</name>
</gene>
<dbReference type="EMBL" id="QVLV01000012">
    <property type="protein sequence ID" value="RGE58224.1"/>
    <property type="molecule type" value="Genomic_DNA"/>
</dbReference>
<organism evidence="1 2">
    <name type="scientific">Eisenbergiella massiliensis</name>
    <dbReference type="NCBI Taxonomy" id="1720294"/>
    <lineage>
        <taxon>Bacteria</taxon>
        <taxon>Bacillati</taxon>
        <taxon>Bacillota</taxon>
        <taxon>Clostridia</taxon>
        <taxon>Lachnospirales</taxon>
        <taxon>Lachnospiraceae</taxon>
        <taxon>Eisenbergiella</taxon>
    </lineage>
</organism>
<reference evidence="1" key="1">
    <citation type="submission" date="2018-08" db="EMBL/GenBank/DDBJ databases">
        <title>A genome reference for cultivated species of the human gut microbiota.</title>
        <authorList>
            <person name="Zou Y."/>
            <person name="Xue W."/>
            <person name="Luo G."/>
        </authorList>
    </citation>
    <scope>NUCLEOTIDE SEQUENCE [LARGE SCALE GENOMIC DNA]</scope>
    <source>
        <strain evidence="1">TF05-5AC</strain>
    </source>
</reference>
<comment type="caution">
    <text evidence="1">The sequence shown here is derived from an EMBL/GenBank/DDBJ whole genome shotgun (WGS) entry which is preliminary data.</text>
</comment>
<dbReference type="AlphaFoldDB" id="A0A3E3I173"/>
<dbReference type="Proteomes" id="UP000260812">
    <property type="component" value="Unassembled WGS sequence"/>
</dbReference>
<dbReference type="GeneID" id="97988547"/>
<proteinExistence type="predicted"/>
<sequence>MLLYHGSNTPDIKILKPRQADHDRPYLYMTTIKIVAGFYLINTVERPYYWFPYGFEEDGTVHYQEWYPNALREAAEGKKGYIYTIEAKEEDTLPLPNIPCARLAVTPMPVLDCQTITDCYKWLMEQQKRGAFILKKYTDKTPAQLASMHGQLIQYLNEKNMKENPACSYAKFIQTKFPTVWEAYIKQI</sequence>
<keyword evidence="2" id="KW-1185">Reference proteome</keyword>
<evidence type="ECO:0000313" key="1">
    <source>
        <dbReference type="EMBL" id="RGE58224.1"/>
    </source>
</evidence>
<name>A0A3E3I173_9FIRM</name>
<accession>A0A3E3I173</accession>